<sequence length="95" mass="10722">MPQQSSDGEGPHLWHGEEPLPLRRRGSPGNSDKIVFLTTLLHGLWIQNVPGQELDLSAEFGPTMSYRISISSRFQNSPKPDLVLCFYTELHYSLV</sequence>
<reference evidence="2" key="1">
    <citation type="submission" date="2022-07" db="EMBL/GenBank/DDBJ databases">
        <title>Chromosome-level genome of Muraenolepis orangiensis.</title>
        <authorList>
            <person name="Kim J."/>
        </authorList>
    </citation>
    <scope>NUCLEOTIDE SEQUENCE</scope>
    <source>
        <strain evidence="2">KU_S4_2022</strain>
        <tissue evidence="2">Muscle</tissue>
    </source>
</reference>
<accession>A0A9Q0EFE7</accession>
<evidence type="ECO:0000313" key="3">
    <source>
        <dbReference type="Proteomes" id="UP001148018"/>
    </source>
</evidence>
<feature type="region of interest" description="Disordered" evidence="1">
    <location>
        <begin position="1"/>
        <end position="28"/>
    </location>
</feature>
<protein>
    <submittedName>
        <fullName evidence="2">Uncharacterized protein</fullName>
    </submittedName>
</protein>
<feature type="compositionally biased region" description="Basic and acidic residues" evidence="1">
    <location>
        <begin position="9"/>
        <end position="21"/>
    </location>
</feature>
<dbReference type="AlphaFoldDB" id="A0A9Q0EFE7"/>
<comment type="caution">
    <text evidence="2">The sequence shown here is derived from an EMBL/GenBank/DDBJ whole genome shotgun (WGS) entry which is preliminary data.</text>
</comment>
<name>A0A9Q0EFE7_9TELE</name>
<dbReference type="EMBL" id="JANIIK010000044">
    <property type="protein sequence ID" value="KAJ3604385.1"/>
    <property type="molecule type" value="Genomic_DNA"/>
</dbReference>
<proteinExistence type="predicted"/>
<gene>
    <name evidence="2" type="ORF">NHX12_029126</name>
</gene>
<dbReference type="Proteomes" id="UP001148018">
    <property type="component" value="Unassembled WGS sequence"/>
</dbReference>
<dbReference type="OrthoDB" id="8890503at2759"/>
<evidence type="ECO:0000256" key="1">
    <source>
        <dbReference type="SAM" id="MobiDB-lite"/>
    </source>
</evidence>
<evidence type="ECO:0000313" key="2">
    <source>
        <dbReference type="EMBL" id="KAJ3604385.1"/>
    </source>
</evidence>
<organism evidence="2 3">
    <name type="scientific">Muraenolepis orangiensis</name>
    <name type="common">Patagonian moray cod</name>
    <dbReference type="NCBI Taxonomy" id="630683"/>
    <lineage>
        <taxon>Eukaryota</taxon>
        <taxon>Metazoa</taxon>
        <taxon>Chordata</taxon>
        <taxon>Craniata</taxon>
        <taxon>Vertebrata</taxon>
        <taxon>Euteleostomi</taxon>
        <taxon>Actinopterygii</taxon>
        <taxon>Neopterygii</taxon>
        <taxon>Teleostei</taxon>
        <taxon>Neoteleostei</taxon>
        <taxon>Acanthomorphata</taxon>
        <taxon>Zeiogadaria</taxon>
        <taxon>Gadariae</taxon>
        <taxon>Gadiformes</taxon>
        <taxon>Muraenolepidoidei</taxon>
        <taxon>Muraenolepididae</taxon>
        <taxon>Muraenolepis</taxon>
    </lineage>
</organism>
<keyword evidence="3" id="KW-1185">Reference proteome</keyword>